<gene>
    <name evidence="2" type="ORF">SARC_12794</name>
</gene>
<dbReference type="RefSeq" id="XP_014148569.1">
    <property type="nucleotide sequence ID" value="XM_014293094.1"/>
</dbReference>
<protein>
    <recommendedName>
        <fullName evidence="4">DUF2834 domain-containing protein</fullName>
    </recommendedName>
</protein>
<sequence length="138" mass="15163">MTITLPEIYAACALACGAVFLVTSTFSGSFMTGSKAYIVPAIFSSGFLSFSIITIVNEGLAPVWYNHTLNYWGSQICIDLVVGFCVSWYLILPRARDAGILIYPWLVIVLFTGNIGITAMLAFVLFREAQDGRGYRQL</sequence>
<keyword evidence="3" id="KW-1185">Reference proteome</keyword>
<keyword evidence="1" id="KW-0472">Membrane</keyword>
<keyword evidence="1" id="KW-0812">Transmembrane</keyword>
<organism evidence="2 3">
    <name type="scientific">Sphaeroforma arctica JP610</name>
    <dbReference type="NCBI Taxonomy" id="667725"/>
    <lineage>
        <taxon>Eukaryota</taxon>
        <taxon>Ichthyosporea</taxon>
        <taxon>Ichthyophonida</taxon>
        <taxon>Sphaeroforma</taxon>
    </lineage>
</organism>
<reference evidence="2 3" key="1">
    <citation type="submission" date="2011-02" db="EMBL/GenBank/DDBJ databases">
        <title>The Genome Sequence of Sphaeroforma arctica JP610.</title>
        <authorList>
            <consortium name="The Broad Institute Genome Sequencing Platform"/>
            <person name="Russ C."/>
            <person name="Cuomo C."/>
            <person name="Young S.K."/>
            <person name="Zeng Q."/>
            <person name="Gargeya S."/>
            <person name="Alvarado L."/>
            <person name="Berlin A."/>
            <person name="Chapman S.B."/>
            <person name="Chen Z."/>
            <person name="Freedman E."/>
            <person name="Gellesch M."/>
            <person name="Goldberg J."/>
            <person name="Griggs A."/>
            <person name="Gujja S."/>
            <person name="Heilman E."/>
            <person name="Heiman D."/>
            <person name="Howarth C."/>
            <person name="Mehta T."/>
            <person name="Neiman D."/>
            <person name="Pearson M."/>
            <person name="Roberts A."/>
            <person name="Saif S."/>
            <person name="Shea T."/>
            <person name="Shenoy N."/>
            <person name="Sisk P."/>
            <person name="Stolte C."/>
            <person name="Sykes S."/>
            <person name="White J."/>
            <person name="Yandava C."/>
            <person name="Burger G."/>
            <person name="Gray M.W."/>
            <person name="Holland P.W.H."/>
            <person name="King N."/>
            <person name="Lang F.B.F."/>
            <person name="Roger A.J."/>
            <person name="Ruiz-Trillo I."/>
            <person name="Haas B."/>
            <person name="Nusbaum C."/>
            <person name="Birren B."/>
        </authorList>
    </citation>
    <scope>NUCLEOTIDE SEQUENCE [LARGE SCALE GENOMIC DNA]</scope>
    <source>
        <strain evidence="2 3">JP610</strain>
    </source>
</reference>
<dbReference type="Proteomes" id="UP000054560">
    <property type="component" value="Unassembled WGS sequence"/>
</dbReference>
<feature type="transmembrane region" description="Helical" evidence="1">
    <location>
        <begin position="103"/>
        <end position="126"/>
    </location>
</feature>
<dbReference type="EMBL" id="KQ244184">
    <property type="protein sequence ID" value="KNC74667.1"/>
    <property type="molecule type" value="Genomic_DNA"/>
</dbReference>
<dbReference type="GeneID" id="25913298"/>
<feature type="transmembrane region" description="Helical" evidence="1">
    <location>
        <begin position="37"/>
        <end position="57"/>
    </location>
</feature>
<feature type="transmembrane region" description="Helical" evidence="1">
    <location>
        <begin position="69"/>
        <end position="91"/>
    </location>
</feature>
<evidence type="ECO:0008006" key="4">
    <source>
        <dbReference type="Google" id="ProtNLM"/>
    </source>
</evidence>
<proteinExistence type="predicted"/>
<keyword evidence="1" id="KW-1133">Transmembrane helix</keyword>
<dbReference type="AlphaFoldDB" id="A0A0L0FD41"/>
<evidence type="ECO:0000313" key="3">
    <source>
        <dbReference type="Proteomes" id="UP000054560"/>
    </source>
</evidence>
<accession>A0A0L0FD41</accession>
<evidence type="ECO:0000313" key="2">
    <source>
        <dbReference type="EMBL" id="KNC74667.1"/>
    </source>
</evidence>
<name>A0A0L0FD41_9EUKA</name>
<evidence type="ECO:0000256" key="1">
    <source>
        <dbReference type="SAM" id="Phobius"/>
    </source>
</evidence>